<dbReference type="EMBL" id="CP059066">
    <property type="protein sequence ID" value="QSQ09990.1"/>
    <property type="molecule type" value="Genomic_DNA"/>
</dbReference>
<accession>A0A8A0RR06</accession>
<proteinExistence type="predicted"/>
<feature type="transmembrane region" description="Helical" evidence="6">
    <location>
        <begin position="39"/>
        <end position="60"/>
    </location>
</feature>
<feature type="coiled-coil region" evidence="5">
    <location>
        <begin position="69"/>
        <end position="142"/>
    </location>
</feature>
<dbReference type="KEGG" id="kme:H0A61_02382"/>
<sequence>MQFTLVFGLIFALLVAIFAISNSEEVIIKFPWGGYPVSQAIVILGSTAFGAVTVMLLGLFRQLKSSIKYWESSNKIKKLEKQVKDLQDKIKDYEKREIELNNEIEKYKVKLDEFEKKSISTAANIAKGHEEVKEEINKVNEENKND</sequence>
<gene>
    <name evidence="8" type="ORF">H0A61_02382</name>
</gene>
<evidence type="ECO:0000256" key="5">
    <source>
        <dbReference type="SAM" id="Coils"/>
    </source>
</evidence>
<evidence type="ECO:0000256" key="2">
    <source>
        <dbReference type="ARBA" id="ARBA00022692"/>
    </source>
</evidence>
<dbReference type="AlphaFoldDB" id="A0A8A0RR06"/>
<evidence type="ECO:0000313" key="8">
    <source>
        <dbReference type="EMBL" id="QSQ09990.1"/>
    </source>
</evidence>
<evidence type="ECO:0000256" key="4">
    <source>
        <dbReference type="ARBA" id="ARBA00023136"/>
    </source>
</evidence>
<dbReference type="Proteomes" id="UP000662904">
    <property type="component" value="Chromosome"/>
</dbReference>
<keyword evidence="5" id="KW-0175">Coiled coil</keyword>
<keyword evidence="1" id="KW-1003">Cell membrane</keyword>
<evidence type="ECO:0000313" key="9">
    <source>
        <dbReference type="Proteomes" id="UP000662904"/>
    </source>
</evidence>
<dbReference type="Pfam" id="PF06305">
    <property type="entry name" value="LapA_dom"/>
    <property type="match status" value="1"/>
</dbReference>
<evidence type="ECO:0000259" key="7">
    <source>
        <dbReference type="Pfam" id="PF06305"/>
    </source>
</evidence>
<dbReference type="GO" id="GO:0005886">
    <property type="term" value="C:plasma membrane"/>
    <property type="evidence" value="ECO:0007669"/>
    <property type="project" value="InterPro"/>
</dbReference>
<name>A0A8A0RR06_9FIRM</name>
<dbReference type="InterPro" id="IPR010445">
    <property type="entry name" value="LapA_dom"/>
</dbReference>
<protein>
    <recommendedName>
        <fullName evidence="7">Lipopolysaccharide assembly protein A domain-containing protein</fullName>
    </recommendedName>
</protein>
<dbReference type="Gene3D" id="1.10.287.1490">
    <property type="match status" value="1"/>
</dbReference>
<organism evidence="8 9">
    <name type="scientific">Koleobacter methoxysyntrophicus</name>
    <dbReference type="NCBI Taxonomy" id="2751313"/>
    <lineage>
        <taxon>Bacteria</taxon>
        <taxon>Bacillati</taxon>
        <taxon>Bacillota</taxon>
        <taxon>Clostridia</taxon>
        <taxon>Koleobacterales</taxon>
        <taxon>Koleobacteraceae</taxon>
        <taxon>Koleobacter</taxon>
    </lineage>
</organism>
<keyword evidence="9" id="KW-1185">Reference proteome</keyword>
<reference evidence="8" key="1">
    <citation type="submission" date="2020-07" db="EMBL/GenBank/DDBJ databases">
        <title>Koleobacter methoxysyntrophicus gen. nov., sp. nov., a novel anaerobic bacterium isolated from deep subsurface oil field and proposal of Koleobacterales ord. nov. in the phylum Firmicutes.</title>
        <authorList>
            <person name="Sakamoto S."/>
            <person name="Tamaki H."/>
        </authorList>
    </citation>
    <scope>NUCLEOTIDE SEQUENCE</scope>
    <source>
        <strain evidence="8">NRmbB1</strain>
    </source>
</reference>
<keyword evidence="2 6" id="KW-0812">Transmembrane</keyword>
<evidence type="ECO:0000256" key="6">
    <source>
        <dbReference type="SAM" id="Phobius"/>
    </source>
</evidence>
<evidence type="ECO:0000256" key="3">
    <source>
        <dbReference type="ARBA" id="ARBA00022989"/>
    </source>
</evidence>
<evidence type="ECO:0000256" key="1">
    <source>
        <dbReference type="ARBA" id="ARBA00022475"/>
    </source>
</evidence>
<keyword evidence="4 6" id="KW-0472">Membrane</keyword>
<feature type="domain" description="Lipopolysaccharide assembly protein A" evidence="7">
    <location>
        <begin position="22"/>
        <end position="83"/>
    </location>
</feature>
<dbReference type="PANTHER" id="PTHR41335:SF1">
    <property type="entry name" value="MEMBRANE PROTEIN"/>
    <property type="match status" value="1"/>
</dbReference>
<dbReference type="PANTHER" id="PTHR41335">
    <property type="entry name" value="MEMBRANE PROTEIN-RELATED"/>
    <property type="match status" value="1"/>
</dbReference>
<keyword evidence="3 6" id="KW-1133">Transmembrane helix</keyword>